<dbReference type="CDD" id="cd06849">
    <property type="entry name" value="lipoyl_domain"/>
    <property type="match status" value="1"/>
</dbReference>
<dbReference type="PANTHER" id="PTHR22912:SF217">
    <property type="entry name" value="DIHYDROLIPOYL DEHYDROGENASE"/>
    <property type="match status" value="1"/>
</dbReference>
<dbReference type="Pfam" id="PF00364">
    <property type="entry name" value="Biotin_lipoyl"/>
    <property type="match status" value="1"/>
</dbReference>
<dbReference type="Pfam" id="PF07992">
    <property type="entry name" value="Pyr_redox_2"/>
    <property type="match status" value="1"/>
</dbReference>
<dbReference type="PROSITE" id="PS00076">
    <property type="entry name" value="PYRIDINE_REDOX_1"/>
    <property type="match status" value="1"/>
</dbReference>
<dbReference type="OrthoDB" id="9807946at2"/>
<feature type="active site" description="Proton acceptor" evidence="14">
    <location>
        <position position="564"/>
    </location>
</feature>
<keyword evidence="7" id="KW-0450">Lipoyl</keyword>
<evidence type="ECO:0000313" key="20">
    <source>
        <dbReference type="EMBL" id="ACB85746.1"/>
    </source>
</evidence>
<feature type="disulfide bond" description="Redox-active" evidence="16">
    <location>
        <begin position="163"/>
        <end position="168"/>
    </location>
</feature>
<name>B2A7X4_NATTJ</name>
<dbReference type="FunCoup" id="B2A7X4">
    <property type="interactions" value="383"/>
</dbReference>
<dbReference type="InParanoid" id="B2A7X4"/>
<feature type="binding site" evidence="15">
    <location>
        <begin position="263"/>
        <end position="265"/>
    </location>
    <ligand>
        <name>FAD</name>
        <dbReference type="ChEBI" id="CHEBI:57692"/>
    </ligand>
</feature>
<dbReference type="RefSeq" id="WP_012448599.1">
    <property type="nucleotide sequence ID" value="NC_010718.1"/>
</dbReference>
<dbReference type="InterPro" id="IPR000089">
    <property type="entry name" value="Biotin_lipoyl"/>
</dbReference>
<keyword evidence="9 17" id="KW-0560">Oxidoreductase</keyword>
<dbReference type="Gene3D" id="2.40.50.100">
    <property type="match status" value="1"/>
</dbReference>
<evidence type="ECO:0000256" key="2">
    <source>
        <dbReference type="ARBA" id="ARBA00007532"/>
    </source>
</evidence>
<dbReference type="PROSITE" id="PS00189">
    <property type="entry name" value="LIPOYL"/>
    <property type="match status" value="1"/>
</dbReference>
<dbReference type="eggNOG" id="COG1249">
    <property type="taxonomic scope" value="Bacteria"/>
</dbReference>
<keyword evidence="15" id="KW-0547">Nucleotide-binding</keyword>
<reference evidence="20 21" key="2">
    <citation type="journal article" date="2011" name="J. Bacteriol.">
        <title>Complete genome sequence of the anaerobic, halophilic alkalithermophile Natranaerobius thermophilus JW/NM-WN-LF.</title>
        <authorList>
            <person name="Zhao B."/>
            <person name="Mesbah N.M."/>
            <person name="Dalin E."/>
            <person name="Goodwin L."/>
            <person name="Nolan M."/>
            <person name="Pitluck S."/>
            <person name="Chertkov O."/>
            <person name="Brettin T.S."/>
            <person name="Han J."/>
            <person name="Larimer F.W."/>
            <person name="Land M.L."/>
            <person name="Hauser L."/>
            <person name="Kyrpides N."/>
            <person name="Wiegel J."/>
        </authorList>
    </citation>
    <scope>NUCLEOTIDE SEQUENCE [LARGE SCALE GENOMIC DNA]</scope>
    <source>
        <strain evidence="21">ATCC BAA-1301 / DSM 18059 / JW/NM-WN-LF</strain>
    </source>
</reference>
<keyword evidence="5" id="KW-0963">Cytoplasm</keyword>
<dbReference type="Gene3D" id="3.30.390.30">
    <property type="match status" value="1"/>
</dbReference>
<dbReference type="Pfam" id="PF02852">
    <property type="entry name" value="Pyr_redox_dim"/>
    <property type="match status" value="1"/>
</dbReference>
<dbReference type="Proteomes" id="UP000001683">
    <property type="component" value="Chromosome"/>
</dbReference>
<evidence type="ECO:0000256" key="16">
    <source>
        <dbReference type="PIRSR" id="PIRSR000350-4"/>
    </source>
</evidence>
<feature type="binding site" evidence="15">
    <location>
        <begin position="300"/>
        <end position="307"/>
    </location>
    <ligand>
        <name>NAD(+)</name>
        <dbReference type="ChEBI" id="CHEBI:57540"/>
    </ligand>
</feature>
<keyword evidence="6 17" id="KW-0285">Flavoprotein</keyword>
<dbReference type="InterPro" id="IPR012999">
    <property type="entry name" value="Pyr_OxRdtase_I_AS"/>
</dbReference>
<evidence type="ECO:0000256" key="15">
    <source>
        <dbReference type="PIRSR" id="PIRSR000350-3"/>
    </source>
</evidence>
<keyword evidence="12 17" id="KW-0676">Redox-active center</keyword>
<evidence type="ECO:0000256" key="14">
    <source>
        <dbReference type="PIRSR" id="PIRSR000350-2"/>
    </source>
</evidence>
<dbReference type="InterPro" id="IPR001100">
    <property type="entry name" value="Pyr_nuc-diS_OxRdtase"/>
</dbReference>
<dbReference type="InterPro" id="IPR036188">
    <property type="entry name" value="FAD/NAD-bd_sf"/>
</dbReference>
<dbReference type="EMBL" id="CP001034">
    <property type="protein sequence ID" value="ACB85746.1"/>
    <property type="molecule type" value="Genomic_DNA"/>
</dbReference>
<dbReference type="HOGENOM" id="CLU_016755_0_1_9"/>
<dbReference type="InterPro" id="IPR023753">
    <property type="entry name" value="FAD/NAD-binding_dom"/>
</dbReference>
<dbReference type="GO" id="GO:0004148">
    <property type="term" value="F:dihydrolipoyl dehydrogenase (NADH) activity"/>
    <property type="evidence" value="ECO:0007669"/>
    <property type="project" value="UniProtKB-EC"/>
</dbReference>
<evidence type="ECO:0000256" key="3">
    <source>
        <dbReference type="ARBA" id="ARBA00012608"/>
    </source>
</evidence>
<comment type="subcellular location">
    <subcellularLocation>
        <location evidence="1">Cytoplasm</location>
    </subcellularLocation>
</comment>
<evidence type="ECO:0000256" key="11">
    <source>
        <dbReference type="ARBA" id="ARBA00023157"/>
    </source>
</evidence>
<dbReference type="FunFam" id="3.30.390.30:FF:000001">
    <property type="entry name" value="Dihydrolipoyl dehydrogenase"/>
    <property type="match status" value="1"/>
</dbReference>
<evidence type="ECO:0000256" key="13">
    <source>
        <dbReference type="ARBA" id="ARBA00049187"/>
    </source>
</evidence>
<dbReference type="InterPro" id="IPR003016">
    <property type="entry name" value="2-oxoA_DH_lipoyl-BS"/>
</dbReference>
<protein>
    <recommendedName>
        <fullName evidence="4 17">Dihydrolipoyl dehydrogenase</fullName>
        <ecNumber evidence="3 17">1.8.1.4</ecNumber>
    </recommendedName>
</protein>
<evidence type="ECO:0000256" key="5">
    <source>
        <dbReference type="ARBA" id="ARBA00022490"/>
    </source>
</evidence>
<keyword evidence="11" id="KW-1015">Disulfide bond</keyword>
<dbReference type="SUPFAM" id="SSF55424">
    <property type="entry name" value="FAD/NAD-linked reductases, dimerisation (C-terminal) domain"/>
    <property type="match status" value="1"/>
</dbReference>
<accession>B2A7X4</accession>
<dbReference type="SUPFAM" id="SSF51230">
    <property type="entry name" value="Single hybrid motif"/>
    <property type="match status" value="1"/>
</dbReference>
<feature type="binding site" evidence="15">
    <location>
        <position position="323"/>
    </location>
    <ligand>
        <name>NAD(+)</name>
        <dbReference type="ChEBI" id="CHEBI:57540"/>
    </ligand>
</feature>
<comment type="cofactor">
    <cofactor evidence="15 17">
        <name>FAD</name>
        <dbReference type="ChEBI" id="CHEBI:57692"/>
    </cofactor>
    <text evidence="15 17">Binds 1 FAD per subunit.</text>
</comment>
<evidence type="ECO:0000256" key="12">
    <source>
        <dbReference type="ARBA" id="ARBA00023284"/>
    </source>
</evidence>
<feature type="domain" description="Lipoyl-binding" evidence="19">
    <location>
        <begin position="2"/>
        <end position="77"/>
    </location>
</feature>
<feature type="binding site" evidence="15">
    <location>
        <position position="432"/>
    </location>
    <ligand>
        <name>FAD</name>
        <dbReference type="ChEBI" id="CHEBI:57692"/>
    </ligand>
</feature>
<dbReference type="STRING" id="457570.Nther_2180"/>
<dbReference type="PANTHER" id="PTHR22912">
    <property type="entry name" value="DISULFIDE OXIDOREDUCTASE"/>
    <property type="match status" value="1"/>
</dbReference>
<evidence type="ECO:0000256" key="4">
    <source>
        <dbReference type="ARBA" id="ARBA00016961"/>
    </source>
</evidence>
<evidence type="ECO:0000256" key="6">
    <source>
        <dbReference type="ARBA" id="ARBA00022630"/>
    </source>
</evidence>
<feature type="binding site" evidence="15">
    <location>
        <position position="172"/>
    </location>
    <ligand>
        <name>FAD</name>
        <dbReference type="ChEBI" id="CHEBI:57692"/>
    </ligand>
</feature>
<evidence type="ECO:0000256" key="18">
    <source>
        <dbReference type="SAM" id="MobiDB-lite"/>
    </source>
</evidence>
<dbReference type="PRINTS" id="PR00411">
    <property type="entry name" value="PNDRDTASEI"/>
</dbReference>
<comment type="catalytic activity">
    <reaction evidence="13 17">
        <text>N(6)-[(R)-dihydrolipoyl]-L-lysyl-[protein] + NAD(+) = N(6)-[(R)-lipoyl]-L-lysyl-[protein] + NADH + H(+)</text>
        <dbReference type="Rhea" id="RHEA:15045"/>
        <dbReference type="Rhea" id="RHEA-COMP:10474"/>
        <dbReference type="Rhea" id="RHEA-COMP:10475"/>
        <dbReference type="ChEBI" id="CHEBI:15378"/>
        <dbReference type="ChEBI" id="CHEBI:57540"/>
        <dbReference type="ChEBI" id="CHEBI:57945"/>
        <dbReference type="ChEBI" id="CHEBI:83099"/>
        <dbReference type="ChEBI" id="CHEBI:83100"/>
        <dbReference type="EC" id="1.8.1.4"/>
    </reaction>
</comment>
<feature type="binding site" evidence="15">
    <location>
        <position position="235"/>
    </location>
    <ligand>
        <name>FAD</name>
        <dbReference type="ChEBI" id="CHEBI:57692"/>
    </ligand>
</feature>
<organism evidence="20 21">
    <name type="scientific">Natranaerobius thermophilus (strain ATCC BAA-1301 / DSM 18059 / JW/NM-WN-LF)</name>
    <dbReference type="NCBI Taxonomy" id="457570"/>
    <lineage>
        <taxon>Bacteria</taxon>
        <taxon>Bacillati</taxon>
        <taxon>Bacillota</taxon>
        <taxon>Clostridia</taxon>
        <taxon>Natranaerobiales</taxon>
        <taxon>Natranaerobiaceae</taxon>
        <taxon>Natranaerobius</taxon>
    </lineage>
</organism>
<evidence type="ECO:0000256" key="9">
    <source>
        <dbReference type="ARBA" id="ARBA00023002"/>
    </source>
</evidence>
<sequence length="585" mass="62603">MDFLVKIPKLNQKSNQVTVYQWFIQEGEEVKSGDPLLEVTSDKTNVRVEAEVNGTVKEIMVSEGEKAKLNQAVCKLETTETVSKDKPKSSPKDKDTSKTSGSDESQFNYFGSLLGKKEPEKESKEVDLCILGGGPGGYTAAIRAAKAGLSVALVEKDNLGGTCLNRGCIPTKALIQSANLLSQINSAENFGITTDAVIGDFSKAVSYKDNVVTTLKDGVANLLANNQVSVISGEGQLKSSTEVTVEADNKIVNITAKNIILATGSKPKLPPIEGIEHENVLTSTELLNLKELPSKMVIIGGGVIGMELSFILNKFGVDVTVVEAMDHILPYMDKQIGEEIKISAEEQGINIITGAFAKEISQVENGGLMITLTKNEEQLKVFGNQILVAIGRDFNTKALNATELGLDTTKQGAIQVDKHLKTSLDNVYAIGDVIGGYLLAHEASHEAIVAVDNILGIEKQINYDNIPSAVFTDPEAAQVGLTQKEAKDMGYQVKTAEFPFSSNGKVLTTQKLSGFSKLVVNSTDNVILGGSLVGVGATELIHQIAIAVTNQLTVEQLTNTVFAHPTVSETIFESSLAFFGEEIHG</sequence>
<dbReference type="GO" id="GO:0006103">
    <property type="term" value="P:2-oxoglutarate metabolic process"/>
    <property type="evidence" value="ECO:0007669"/>
    <property type="project" value="TreeGrafter"/>
</dbReference>
<dbReference type="SUPFAM" id="SSF51905">
    <property type="entry name" value="FAD/NAD(P)-binding domain"/>
    <property type="match status" value="1"/>
</dbReference>
<dbReference type="GO" id="GO:0050660">
    <property type="term" value="F:flavin adenine dinucleotide binding"/>
    <property type="evidence" value="ECO:0007669"/>
    <property type="project" value="InterPro"/>
</dbReference>
<evidence type="ECO:0000256" key="7">
    <source>
        <dbReference type="ARBA" id="ARBA00022823"/>
    </source>
</evidence>
<reference evidence="20 21" key="1">
    <citation type="submission" date="2008-04" db="EMBL/GenBank/DDBJ databases">
        <title>Complete sequence of chromosome of Natranaerobius thermophilus JW/NM-WN-LF.</title>
        <authorList>
            <consortium name="US DOE Joint Genome Institute"/>
            <person name="Copeland A."/>
            <person name="Lucas S."/>
            <person name="Lapidus A."/>
            <person name="Glavina del Rio T."/>
            <person name="Dalin E."/>
            <person name="Tice H."/>
            <person name="Bruce D."/>
            <person name="Goodwin L."/>
            <person name="Pitluck S."/>
            <person name="Chertkov O."/>
            <person name="Brettin T."/>
            <person name="Detter J.C."/>
            <person name="Han C."/>
            <person name="Kuske C.R."/>
            <person name="Schmutz J."/>
            <person name="Larimer F."/>
            <person name="Land M."/>
            <person name="Hauser L."/>
            <person name="Kyrpides N."/>
            <person name="Lykidis A."/>
            <person name="Mesbah N.M."/>
            <person name="Wiegel J."/>
        </authorList>
    </citation>
    <scope>NUCLEOTIDE SEQUENCE [LARGE SCALE GENOMIC DNA]</scope>
    <source>
        <strain evidence="21">ATCC BAA-1301 / DSM 18059 / JW/NM-WN-LF</strain>
    </source>
</reference>
<comment type="similarity">
    <text evidence="2 17">Belongs to the class-I pyridine nucleotide-disulfide oxidoreductase family.</text>
</comment>
<dbReference type="InterPro" id="IPR011053">
    <property type="entry name" value="Single_hybrid_motif"/>
</dbReference>
<evidence type="ECO:0000259" key="19">
    <source>
        <dbReference type="PROSITE" id="PS50968"/>
    </source>
</evidence>
<evidence type="ECO:0000256" key="8">
    <source>
        <dbReference type="ARBA" id="ARBA00022827"/>
    </source>
</evidence>
<dbReference type="InterPro" id="IPR050151">
    <property type="entry name" value="Class-I_Pyr_Nuc-Dis_Oxidored"/>
</dbReference>
<keyword evidence="21" id="KW-1185">Reference proteome</keyword>
<dbReference type="InterPro" id="IPR006258">
    <property type="entry name" value="Lipoamide_DH"/>
</dbReference>
<evidence type="ECO:0000256" key="1">
    <source>
        <dbReference type="ARBA" id="ARBA00004496"/>
    </source>
</evidence>
<proteinExistence type="inferred from homology"/>
<dbReference type="InterPro" id="IPR016156">
    <property type="entry name" value="FAD/NAD-linked_Rdtase_dimer_sf"/>
</dbReference>
<evidence type="ECO:0000256" key="10">
    <source>
        <dbReference type="ARBA" id="ARBA00023027"/>
    </source>
</evidence>
<evidence type="ECO:0000313" key="21">
    <source>
        <dbReference type="Proteomes" id="UP000001683"/>
    </source>
</evidence>
<keyword evidence="8 15" id="KW-0274">FAD</keyword>
<dbReference type="EC" id="1.8.1.4" evidence="3 17"/>
<feature type="compositionally biased region" description="Basic and acidic residues" evidence="18">
    <location>
        <begin position="82"/>
        <end position="97"/>
    </location>
</feature>
<dbReference type="PIRSF" id="PIRSF000350">
    <property type="entry name" value="Mercury_reductase_MerA"/>
    <property type="match status" value="1"/>
</dbReference>
<dbReference type="PROSITE" id="PS50968">
    <property type="entry name" value="BIOTINYL_LIPOYL"/>
    <property type="match status" value="1"/>
</dbReference>
<dbReference type="InterPro" id="IPR004099">
    <property type="entry name" value="Pyr_nucl-diS_OxRdtase_dimer"/>
</dbReference>
<dbReference type="Gene3D" id="3.50.50.60">
    <property type="entry name" value="FAD/NAD(P)-binding domain"/>
    <property type="match status" value="2"/>
</dbReference>
<dbReference type="NCBIfam" id="TIGR01350">
    <property type="entry name" value="lipoamide_DH"/>
    <property type="match status" value="1"/>
</dbReference>
<dbReference type="PRINTS" id="PR00368">
    <property type="entry name" value="FADPNR"/>
</dbReference>
<comment type="miscellaneous">
    <text evidence="17">The active site is a redox-active disulfide bond.</text>
</comment>
<dbReference type="KEGG" id="nth:Nther_2180"/>
<keyword evidence="10 15" id="KW-0520">NAD</keyword>
<feature type="region of interest" description="Disordered" evidence="18">
    <location>
        <begin position="80"/>
        <end position="104"/>
    </location>
</feature>
<dbReference type="GO" id="GO:0005737">
    <property type="term" value="C:cytoplasm"/>
    <property type="evidence" value="ECO:0007669"/>
    <property type="project" value="UniProtKB-SubCell"/>
</dbReference>
<evidence type="ECO:0000256" key="17">
    <source>
        <dbReference type="RuleBase" id="RU003692"/>
    </source>
</evidence>
<dbReference type="AlphaFoldDB" id="B2A7X4"/>
<gene>
    <name evidence="20" type="ordered locus">Nther_2180</name>
</gene>
<feature type="binding site" evidence="15">
    <location>
        <position position="391"/>
    </location>
    <ligand>
        <name>NAD(+)</name>
        <dbReference type="ChEBI" id="CHEBI:57540"/>
    </ligand>
</feature>